<keyword evidence="6" id="KW-0521">NADP</keyword>
<dbReference type="UniPathway" id="UPA00124"/>
<evidence type="ECO:0000313" key="8">
    <source>
        <dbReference type="EMBL" id="SMC33336.1"/>
    </source>
</evidence>
<name>A0A1W1YAZ8_9FLAO</name>
<dbReference type="Pfam" id="PF04321">
    <property type="entry name" value="RmlD_sub_bind"/>
    <property type="match status" value="1"/>
</dbReference>
<evidence type="ECO:0000256" key="1">
    <source>
        <dbReference type="ARBA" id="ARBA00004781"/>
    </source>
</evidence>
<dbReference type="Gene3D" id="3.40.50.720">
    <property type="entry name" value="NAD(P)-binding Rossmann-like Domain"/>
    <property type="match status" value="1"/>
</dbReference>
<evidence type="ECO:0000256" key="3">
    <source>
        <dbReference type="ARBA" id="ARBA00012929"/>
    </source>
</evidence>
<dbReference type="PANTHER" id="PTHR10491:SF4">
    <property type="entry name" value="METHIONINE ADENOSYLTRANSFERASE 2 SUBUNIT BETA"/>
    <property type="match status" value="1"/>
</dbReference>
<evidence type="ECO:0000256" key="4">
    <source>
        <dbReference type="ARBA" id="ARBA00017099"/>
    </source>
</evidence>
<gene>
    <name evidence="8" type="ORF">SAMN06296427_101206</name>
</gene>
<protein>
    <recommendedName>
        <fullName evidence="4 6">dTDP-4-dehydrorhamnose reductase</fullName>
        <ecNumber evidence="3 6">1.1.1.133</ecNumber>
    </recommendedName>
</protein>
<dbReference type="InterPro" id="IPR029903">
    <property type="entry name" value="RmlD-like-bd"/>
</dbReference>
<accession>A0A1W1YAZ8</accession>
<dbReference type="Gene3D" id="3.90.25.10">
    <property type="entry name" value="UDP-galactose 4-epimerase, domain 1"/>
    <property type="match status" value="1"/>
</dbReference>
<sequence>MKKVLITGANGQLGKCLQDAVSANPIEGFQFLFCDRTQLDISQKEVVETFFFSNKIDICVNCAAYTAVDLAETETELAFKVNSDAVKFLAEECKEQNATLIHVSTDYVFDGNSNAPYTPADQTNPINVYGKSKLDGEKWALGTNPQTIVIRTSWVYSQYGKNFYTTMLRLMKERDELNIVSDQIGKPTNANDLAKYILEIISSNDTNYGIRNYSGNEIMSWYDFAKKIAVENGLSTNINPIPTSAYPTPAKRPMWSVLE</sequence>
<dbReference type="EMBL" id="FWXS01000001">
    <property type="protein sequence ID" value="SMC33336.1"/>
    <property type="molecule type" value="Genomic_DNA"/>
</dbReference>
<organism evidence="8 9">
    <name type="scientific">Moheibacter sediminis</name>
    <dbReference type="NCBI Taxonomy" id="1434700"/>
    <lineage>
        <taxon>Bacteria</taxon>
        <taxon>Pseudomonadati</taxon>
        <taxon>Bacteroidota</taxon>
        <taxon>Flavobacteriia</taxon>
        <taxon>Flavobacteriales</taxon>
        <taxon>Weeksellaceae</taxon>
        <taxon>Moheibacter</taxon>
    </lineage>
</organism>
<dbReference type="SUPFAM" id="SSF51735">
    <property type="entry name" value="NAD(P)-binding Rossmann-fold domains"/>
    <property type="match status" value="1"/>
</dbReference>
<comment type="similarity">
    <text evidence="2 6">Belongs to the dTDP-4-dehydrorhamnose reductase family.</text>
</comment>
<dbReference type="CDD" id="cd05254">
    <property type="entry name" value="dTDP_HR_like_SDR_e"/>
    <property type="match status" value="1"/>
</dbReference>
<keyword evidence="9" id="KW-1185">Reference proteome</keyword>
<dbReference type="GO" id="GO:0008831">
    <property type="term" value="F:dTDP-4-dehydrorhamnose reductase activity"/>
    <property type="evidence" value="ECO:0007669"/>
    <property type="project" value="UniProtKB-EC"/>
</dbReference>
<comment type="pathway">
    <text evidence="1 6">Carbohydrate biosynthesis; dTDP-L-rhamnose biosynthesis.</text>
</comment>
<dbReference type="InterPro" id="IPR036291">
    <property type="entry name" value="NAD(P)-bd_dom_sf"/>
</dbReference>
<dbReference type="GO" id="GO:0019305">
    <property type="term" value="P:dTDP-rhamnose biosynthetic process"/>
    <property type="evidence" value="ECO:0007669"/>
    <property type="project" value="UniProtKB-UniPathway"/>
</dbReference>
<evidence type="ECO:0000256" key="5">
    <source>
        <dbReference type="ARBA" id="ARBA00048200"/>
    </source>
</evidence>
<reference evidence="8 9" key="1">
    <citation type="submission" date="2017-04" db="EMBL/GenBank/DDBJ databases">
        <authorList>
            <person name="Afonso C.L."/>
            <person name="Miller P.J."/>
            <person name="Scott M.A."/>
            <person name="Spackman E."/>
            <person name="Goraichik I."/>
            <person name="Dimitrov K.M."/>
            <person name="Suarez D.L."/>
            <person name="Swayne D.E."/>
        </authorList>
    </citation>
    <scope>NUCLEOTIDE SEQUENCE [LARGE SCALE GENOMIC DNA]</scope>
    <source>
        <strain evidence="8 9">CGMCC 1.12708</strain>
    </source>
</reference>
<dbReference type="InterPro" id="IPR005913">
    <property type="entry name" value="dTDP_dehydrorham_reduct"/>
</dbReference>
<proteinExistence type="inferred from homology"/>
<keyword evidence="6" id="KW-0560">Oxidoreductase</keyword>
<comment type="function">
    <text evidence="6">Catalyzes the reduction of dTDP-6-deoxy-L-lyxo-4-hexulose to yield dTDP-L-rhamnose.</text>
</comment>
<evidence type="ECO:0000259" key="7">
    <source>
        <dbReference type="Pfam" id="PF04321"/>
    </source>
</evidence>
<dbReference type="Proteomes" id="UP000192393">
    <property type="component" value="Unassembled WGS sequence"/>
</dbReference>
<dbReference type="NCBIfam" id="TIGR01214">
    <property type="entry name" value="rmlD"/>
    <property type="match status" value="1"/>
</dbReference>
<dbReference type="PANTHER" id="PTHR10491">
    <property type="entry name" value="DTDP-4-DEHYDRORHAMNOSE REDUCTASE"/>
    <property type="match status" value="1"/>
</dbReference>
<dbReference type="AlphaFoldDB" id="A0A1W1YAZ8"/>
<comment type="catalytic activity">
    <reaction evidence="5">
        <text>dTDP-beta-L-rhamnose + NADP(+) = dTDP-4-dehydro-beta-L-rhamnose + NADPH + H(+)</text>
        <dbReference type="Rhea" id="RHEA:21796"/>
        <dbReference type="ChEBI" id="CHEBI:15378"/>
        <dbReference type="ChEBI" id="CHEBI:57510"/>
        <dbReference type="ChEBI" id="CHEBI:57783"/>
        <dbReference type="ChEBI" id="CHEBI:58349"/>
        <dbReference type="ChEBI" id="CHEBI:62830"/>
        <dbReference type="EC" id="1.1.1.133"/>
    </reaction>
</comment>
<dbReference type="EC" id="1.1.1.133" evidence="3 6"/>
<evidence type="ECO:0000256" key="6">
    <source>
        <dbReference type="RuleBase" id="RU364082"/>
    </source>
</evidence>
<dbReference type="OrthoDB" id="9803892at2"/>
<evidence type="ECO:0000256" key="2">
    <source>
        <dbReference type="ARBA" id="ARBA00010944"/>
    </source>
</evidence>
<dbReference type="GO" id="GO:0005829">
    <property type="term" value="C:cytosol"/>
    <property type="evidence" value="ECO:0007669"/>
    <property type="project" value="TreeGrafter"/>
</dbReference>
<dbReference type="RefSeq" id="WP_084015420.1">
    <property type="nucleotide sequence ID" value="NZ_FWXS01000001.1"/>
</dbReference>
<evidence type="ECO:0000313" key="9">
    <source>
        <dbReference type="Proteomes" id="UP000192393"/>
    </source>
</evidence>
<dbReference type="STRING" id="1434700.SAMN06296427_101206"/>
<feature type="domain" description="RmlD-like substrate binding" evidence="7">
    <location>
        <begin position="3"/>
        <end position="258"/>
    </location>
</feature>